<proteinExistence type="predicted"/>
<feature type="domain" description="Transposase IS4-like" evidence="2">
    <location>
        <begin position="114"/>
        <end position="271"/>
    </location>
</feature>
<dbReference type="GO" id="GO:0004803">
    <property type="term" value="F:transposase activity"/>
    <property type="evidence" value="ECO:0007669"/>
    <property type="project" value="InterPro"/>
</dbReference>
<accession>A0A6G4VFE4</accession>
<dbReference type="Pfam" id="PF01609">
    <property type="entry name" value="DDE_Tnp_1"/>
    <property type="match status" value="1"/>
</dbReference>
<dbReference type="PANTHER" id="PTHR30007:SF1">
    <property type="entry name" value="BLR1914 PROTEIN"/>
    <property type="match status" value="1"/>
</dbReference>
<organism evidence="4 5">
    <name type="scientific">Streptomyces scabichelini</name>
    <dbReference type="NCBI Taxonomy" id="2711217"/>
    <lineage>
        <taxon>Bacteria</taxon>
        <taxon>Bacillati</taxon>
        <taxon>Actinomycetota</taxon>
        <taxon>Actinomycetes</taxon>
        <taxon>Kitasatosporales</taxon>
        <taxon>Streptomycetaceae</taxon>
        <taxon>Streptomyces</taxon>
    </lineage>
</organism>
<evidence type="ECO:0000313" key="4">
    <source>
        <dbReference type="EMBL" id="NGO12858.1"/>
    </source>
</evidence>
<protein>
    <submittedName>
        <fullName evidence="4">IS5 family transposase</fullName>
    </submittedName>
</protein>
<dbReference type="InterPro" id="IPR002559">
    <property type="entry name" value="Transposase_11"/>
</dbReference>
<comment type="caution">
    <text evidence="4">The sequence shown here is derived from an EMBL/GenBank/DDBJ whole genome shotgun (WGS) entry which is preliminary data.</text>
</comment>
<evidence type="ECO:0000259" key="2">
    <source>
        <dbReference type="Pfam" id="PF01609"/>
    </source>
</evidence>
<dbReference type="GO" id="GO:0006313">
    <property type="term" value="P:DNA transposition"/>
    <property type="evidence" value="ECO:0007669"/>
    <property type="project" value="InterPro"/>
</dbReference>
<dbReference type="Pfam" id="PF13340">
    <property type="entry name" value="DUF4096"/>
    <property type="match status" value="1"/>
</dbReference>
<evidence type="ECO:0000259" key="3">
    <source>
        <dbReference type="Pfam" id="PF13340"/>
    </source>
</evidence>
<dbReference type="GO" id="GO:0003677">
    <property type="term" value="F:DNA binding"/>
    <property type="evidence" value="ECO:0007669"/>
    <property type="project" value="InterPro"/>
</dbReference>
<feature type="domain" description="Insertion element IS402-like" evidence="3">
    <location>
        <begin position="18"/>
        <end position="93"/>
    </location>
</feature>
<dbReference type="PANTHER" id="PTHR30007">
    <property type="entry name" value="PHP DOMAIN PROTEIN"/>
    <property type="match status" value="1"/>
</dbReference>
<evidence type="ECO:0000256" key="1">
    <source>
        <dbReference type="SAM" id="MobiDB-lite"/>
    </source>
</evidence>
<evidence type="ECO:0000313" key="5">
    <source>
        <dbReference type="Proteomes" id="UP000472335"/>
    </source>
</evidence>
<dbReference type="NCBIfam" id="NF033580">
    <property type="entry name" value="transpos_IS5_3"/>
    <property type="match status" value="1"/>
</dbReference>
<reference evidence="4 5" key="1">
    <citation type="submission" date="2020-02" db="EMBL/GenBank/DDBJ databases">
        <title>Whole-genome analyses of novel actinobacteria.</title>
        <authorList>
            <person name="Sahin N."/>
            <person name="Gencbay T."/>
        </authorList>
    </citation>
    <scope>NUCLEOTIDE SEQUENCE [LARGE SCALE GENOMIC DNA]</scope>
    <source>
        <strain evidence="4 5">HC44</strain>
    </source>
</reference>
<dbReference type="InterPro" id="IPR025161">
    <property type="entry name" value="IS402-like_dom"/>
</dbReference>
<feature type="region of interest" description="Disordered" evidence="1">
    <location>
        <begin position="118"/>
        <end position="144"/>
    </location>
</feature>
<gene>
    <name evidence="4" type="ORF">G5C60_35955</name>
</gene>
<dbReference type="EMBL" id="JAAKZY010000159">
    <property type="protein sequence ID" value="NGO12858.1"/>
    <property type="molecule type" value="Genomic_DNA"/>
</dbReference>
<name>A0A6G4VFE4_9ACTN</name>
<keyword evidence="5" id="KW-1185">Reference proteome</keyword>
<dbReference type="RefSeq" id="WP_165265748.1">
    <property type="nucleotide sequence ID" value="NZ_JAAKZY010000159.1"/>
</dbReference>
<sequence length="279" mass="32256">MFSGGCDQPRRKPWEVGDGLWVVIEPLLPKHERRFRYPGRERIDDRRTLQGVLFVLYTGVQWEFLPQELGFGSGPTCWQRLAEWQEAGGWEELQWVLLDGLRAAGRLDFSRATIDASHVQAKRGRSSPKVGPSPVDRGRPGSKHHVLTDARGTPLWVSLTGGHRHDVTRLLPLIDSLGPVRGKRGRPRRKPRMLYADRGYDYDIYRRRLRERGITPKIVRRGQPHGLGLGKVRWDAESAIAWLHGPRRLWIRWEVRDDMHDAFLQLAHCMTLVRKHPAF</sequence>
<dbReference type="Proteomes" id="UP000472335">
    <property type="component" value="Unassembled WGS sequence"/>
</dbReference>
<dbReference type="AlphaFoldDB" id="A0A6G4VFE4"/>